<comment type="function">
    <text evidence="7 8">Key enzyme in folate metabolism. Catalyzes an essential reaction for de novo glycine and purine synthesis, and for DNA precursor synthesis.</text>
</comment>
<comment type="catalytic activity">
    <reaction evidence="8">
        <text>(6S)-5,6,7,8-tetrahydrofolate + NADP(+) = 7,8-dihydrofolate + NADPH + H(+)</text>
        <dbReference type="Rhea" id="RHEA:15009"/>
        <dbReference type="ChEBI" id="CHEBI:15378"/>
        <dbReference type="ChEBI" id="CHEBI:57451"/>
        <dbReference type="ChEBI" id="CHEBI:57453"/>
        <dbReference type="ChEBI" id="CHEBI:57783"/>
        <dbReference type="ChEBI" id="CHEBI:58349"/>
        <dbReference type="EC" id="1.5.1.3"/>
    </reaction>
</comment>
<dbReference type="EMBL" id="AP023086">
    <property type="protein sequence ID" value="BCD99719.1"/>
    <property type="molecule type" value="Genomic_DNA"/>
</dbReference>
<evidence type="ECO:0000256" key="1">
    <source>
        <dbReference type="ARBA" id="ARBA00004903"/>
    </source>
</evidence>
<dbReference type="GO" id="GO:0046654">
    <property type="term" value="P:tetrahydrofolate biosynthetic process"/>
    <property type="evidence" value="ECO:0007669"/>
    <property type="project" value="InterPro"/>
</dbReference>
<organism evidence="11 12">
    <name type="scientific">Marinagarivorans cellulosilyticus</name>
    <dbReference type="NCBI Taxonomy" id="2721545"/>
    <lineage>
        <taxon>Bacteria</taxon>
        <taxon>Pseudomonadati</taxon>
        <taxon>Pseudomonadota</taxon>
        <taxon>Gammaproteobacteria</taxon>
        <taxon>Cellvibrionales</taxon>
        <taxon>Cellvibrionaceae</taxon>
        <taxon>Marinagarivorans</taxon>
    </lineage>
</organism>
<protein>
    <recommendedName>
        <fullName evidence="3 8">Dihydrofolate reductase</fullName>
        <ecNumber evidence="3 8">1.5.1.3</ecNumber>
    </recommendedName>
</protein>
<evidence type="ECO:0000256" key="7">
    <source>
        <dbReference type="ARBA" id="ARBA00025067"/>
    </source>
</evidence>
<dbReference type="RefSeq" id="WP_236984981.1">
    <property type="nucleotide sequence ID" value="NZ_AP023086.1"/>
</dbReference>
<keyword evidence="4 8" id="KW-0554">One-carbon metabolism</keyword>
<evidence type="ECO:0000256" key="2">
    <source>
        <dbReference type="ARBA" id="ARBA00009539"/>
    </source>
</evidence>
<dbReference type="PIRSF" id="PIRSF000194">
    <property type="entry name" value="DHFR"/>
    <property type="match status" value="1"/>
</dbReference>
<comment type="pathway">
    <text evidence="1 8">Cofactor biosynthesis; tetrahydrofolate biosynthesis; 5,6,7,8-tetrahydrofolate from 7,8-dihydrofolate: step 1/1.</text>
</comment>
<dbReference type="SUPFAM" id="SSF53597">
    <property type="entry name" value="Dihydrofolate reductase-like"/>
    <property type="match status" value="1"/>
</dbReference>
<sequence length="168" mass="18751">MVPIALMVAMASNRCIGQNNALPWHLPEDLKHFKKTTTAKPIIMGRKTFESIGRPLPGRKNIVVTRSNSWGAEGVAVATDLNAAIEIAQDAASTMAAQEIVCIGGAQIYQAMLPLVSRMYLTRVDAVLEGDAFFPPYNENDWMCTSKTKYKSDERNPYDYTFECWDKK</sequence>
<reference evidence="11 12" key="1">
    <citation type="journal article" date="2022" name="IScience">
        <title>An ultrasensitive nanofiber-based assay for enzymatic hydrolysis and deep-sea microbial degradation of cellulose.</title>
        <authorList>
            <person name="Tsudome M."/>
            <person name="Tachioka M."/>
            <person name="Miyazaki M."/>
            <person name="Uchimura K."/>
            <person name="Tsuda M."/>
            <person name="Takaki Y."/>
            <person name="Deguchi S."/>
        </authorList>
    </citation>
    <scope>NUCLEOTIDE SEQUENCE [LARGE SCALE GENOMIC DNA]</scope>
    <source>
        <strain evidence="11 12">GE09</strain>
    </source>
</reference>
<keyword evidence="12" id="KW-1185">Reference proteome</keyword>
<dbReference type="PROSITE" id="PS00075">
    <property type="entry name" value="DHFR_1"/>
    <property type="match status" value="1"/>
</dbReference>
<dbReference type="EC" id="1.5.1.3" evidence="3 8"/>
<dbReference type="CDD" id="cd00209">
    <property type="entry name" value="DHFR"/>
    <property type="match status" value="1"/>
</dbReference>
<keyword evidence="6 8" id="KW-0560">Oxidoreductase</keyword>
<dbReference type="GO" id="GO:0005829">
    <property type="term" value="C:cytosol"/>
    <property type="evidence" value="ECO:0007669"/>
    <property type="project" value="TreeGrafter"/>
</dbReference>
<dbReference type="GO" id="GO:0070401">
    <property type="term" value="F:NADP+ binding"/>
    <property type="evidence" value="ECO:0007669"/>
    <property type="project" value="UniProtKB-ARBA"/>
</dbReference>
<dbReference type="GO" id="GO:0046655">
    <property type="term" value="P:folic acid metabolic process"/>
    <property type="evidence" value="ECO:0007669"/>
    <property type="project" value="TreeGrafter"/>
</dbReference>
<dbReference type="InterPro" id="IPR001796">
    <property type="entry name" value="DHFR_dom"/>
</dbReference>
<evidence type="ECO:0000259" key="10">
    <source>
        <dbReference type="PROSITE" id="PS51330"/>
    </source>
</evidence>
<gene>
    <name evidence="11" type="ORF">MARGE09_P3921</name>
</gene>
<dbReference type="Gene3D" id="3.40.430.10">
    <property type="entry name" value="Dihydrofolate Reductase, subunit A"/>
    <property type="match status" value="1"/>
</dbReference>
<evidence type="ECO:0000256" key="6">
    <source>
        <dbReference type="ARBA" id="ARBA00023002"/>
    </source>
</evidence>
<evidence type="ECO:0000256" key="9">
    <source>
        <dbReference type="RuleBase" id="RU004474"/>
    </source>
</evidence>
<dbReference type="Pfam" id="PF00186">
    <property type="entry name" value="DHFR_1"/>
    <property type="match status" value="1"/>
</dbReference>
<dbReference type="PROSITE" id="PS51330">
    <property type="entry name" value="DHFR_2"/>
    <property type="match status" value="1"/>
</dbReference>
<dbReference type="InterPro" id="IPR024072">
    <property type="entry name" value="DHFR-like_dom_sf"/>
</dbReference>
<evidence type="ECO:0000256" key="4">
    <source>
        <dbReference type="ARBA" id="ARBA00022563"/>
    </source>
</evidence>
<dbReference type="AlphaFoldDB" id="A0AAN1WLD3"/>
<dbReference type="InterPro" id="IPR017925">
    <property type="entry name" value="DHFR_CS"/>
</dbReference>
<dbReference type="InterPro" id="IPR012259">
    <property type="entry name" value="DHFR"/>
</dbReference>
<proteinExistence type="inferred from homology"/>
<evidence type="ECO:0000256" key="5">
    <source>
        <dbReference type="ARBA" id="ARBA00022857"/>
    </source>
</evidence>
<evidence type="ECO:0000256" key="8">
    <source>
        <dbReference type="PIRNR" id="PIRNR000194"/>
    </source>
</evidence>
<dbReference type="GO" id="GO:0046452">
    <property type="term" value="P:dihydrofolate metabolic process"/>
    <property type="evidence" value="ECO:0007669"/>
    <property type="project" value="TreeGrafter"/>
</dbReference>
<name>A0AAN1WLD3_9GAMM</name>
<dbReference type="GO" id="GO:0006730">
    <property type="term" value="P:one-carbon metabolic process"/>
    <property type="evidence" value="ECO:0007669"/>
    <property type="project" value="UniProtKB-KW"/>
</dbReference>
<keyword evidence="5 8" id="KW-0521">NADP</keyword>
<dbReference type="PRINTS" id="PR00070">
    <property type="entry name" value="DHFR"/>
</dbReference>
<evidence type="ECO:0000313" key="12">
    <source>
        <dbReference type="Proteomes" id="UP001320119"/>
    </source>
</evidence>
<evidence type="ECO:0000313" key="11">
    <source>
        <dbReference type="EMBL" id="BCD99719.1"/>
    </source>
</evidence>
<dbReference type="FunFam" id="3.40.430.10:FF:000001">
    <property type="entry name" value="Dihydrofolate reductase"/>
    <property type="match status" value="1"/>
</dbReference>
<accession>A0AAN1WLD3</accession>
<dbReference type="KEGG" id="marq:MARGE09_P3921"/>
<evidence type="ECO:0000256" key="3">
    <source>
        <dbReference type="ARBA" id="ARBA00012856"/>
    </source>
</evidence>
<dbReference type="PANTHER" id="PTHR48069:SF3">
    <property type="entry name" value="DIHYDROFOLATE REDUCTASE"/>
    <property type="match status" value="1"/>
</dbReference>
<dbReference type="Proteomes" id="UP001320119">
    <property type="component" value="Chromosome"/>
</dbReference>
<dbReference type="PANTHER" id="PTHR48069">
    <property type="entry name" value="DIHYDROFOLATE REDUCTASE"/>
    <property type="match status" value="1"/>
</dbReference>
<feature type="domain" description="DHFR" evidence="10">
    <location>
        <begin position="3"/>
        <end position="167"/>
    </location>
</feature>
<comment type="similarity">
    <text evidence="2 8 9">Belongs to the dihydrofolate reductase family.</text>
</comment>
<dbReference type="GO" id="GO:0004146">
    <property type="term" value="F:dihydrofolate reductase activity"/>
    <property type="evidence" value="ECO:0007669"/>
    <property type="project" value="UniProtKB-EC"/>
</dbReference>